<evidence type="ECO:0000256" key="4">
    <source>
        <dbReference type="ARBA" id="ARBA00022679"/>
    </source>
</evidence>
<dbReference type="Pfam" id="PF11051">
    <property type="entry name" value="Mannosyl_trans3"/>
    <property type="match status" value="1"/>
</dbReference>
<dbReference type="GeneID" id="68297952"/>
<feature type="region of interest" description="Disordered" evidence="10">
    <location>
        <begin position="517"/>
        <end position="576"/>
    </location>
</feature>
<feature type="region of interest" description="Disordered" evidence="10">
    <location>
        <begin position="78"/>
        <end position="163"/>
    </location>
</feature>
<dbReference type="RefSeq" id="XP_044663832.1">
    <property type="nucleotide sequence ID" value="XM_044807897.1"/>
</dbReference>
<evidence type="ECO:0008006" key="13">
    <source>
        <dbReference type="Google" id="ProtNLM"/>
    </source>
</evidence>
<keyword evidence="3" id="KW-0328">Glycosyltransferase</keyword>
<dbReference type="InterPro" id="IPR029044">
    <property type="entry name" value="Nucleotide-diphossugar_trans"/>
</dbReference>
<sequence length="669" mass="75984">MSTVVCFSRRKRRILLQRLVFIFGVSICICLVFFPSTARAIVQSLAGPGIKDTEVVSKYGKGSSSVPDEFADAADGSSIAGARNEEYESPDGSSTLDARRSEYELSDGPARLDAKHNEPELEEQPRMFRGRPQYPGQRRGGPPPRQEQQPLKKTKERSGEDIADKVRDLEALLPSDDFMEDLLSPLPEVGGPTLLHALTIRVRMFKEAFEAWEDLHLHEDGTSAVQSQDVINRLSKSKTLSRASRKDAIHVYDTFRAYFTSLAELLFPWTMPYYSDHMSLHTSFYQGGKGIVFTGGDKQVRYIMTSIRGIRELGCMLPVEVLYLGDQDIREENRDKLEEIEGVTTRNIAQMIRDEGWTLRGWAAKPFAILMSSFREVIFIDADALFLQTPDLLFHSPGYVETGALFFKDRNLMPENRRDWIKSILPRPHSANIKKNRMWTGESGHMQDSGVVVIDKWKHFVALLLTTRMNGPDRDGDKKIGKKGVYEMVYGDKETFWLSWEMAGDLGYSFHDSVAGTMGTPGPLEPAEGEKAPVEEDDDDEDEEPKPVGSGQEPPNDKAPKKKKKKPKEQGEDTVCSSQLLHFDDEGMPFWFNGWLARSKEHDASLEIYPRFDGYMTEPPETGKHEKEGITWHVRKSNVVCLHKQTFTRFTYQDQNNMKMLVRIAKEYV</sequence>
<evidence type="ECO:0000256" key="8">
    <source>
        <dbReference type="ARBA" id="ARBA00023136"/>
    </source>
</evidence>
<evidence type="ECO:0000313" key="12">
    <source>
        <dbReference type="Proteomes" id="UP000825890"/>
    </source>
</evidence>
<keyword evidence="4" id="KW-0808">Transferase</keyword>
<evidence type="ECO:0000256" key="2">
    <source>
        <dbReference type="ARBA" id="ARBA00009105"/>
    </source>
</evidence>
<accession>A0A9P3L1N6</accession>
<evidence type="ECO:0000256" key="9">
    <source>
        <dbReference type="ARBA" id="ARBA00023180"/>
    </source>
</evidence>
<evidence type="ECO:0000256" key="1">
    <source>
        <dbReference type="ARBA" id="ARBA00004606"/>
    </source>
</evidence>
<dbReference type="SUPFAM" id="SSF53448">
    <property type="entry name" value="Nucleotide-diphospho-sugar transferases"/>
    <property type="match status" value="1"/>
</dbReference>
<dbReference type="GO" id="GO:0006493">
    <property type="term" value="P:protein O-linked glycosylation"/>
    <property type="evidence" value="ECO:0007669"/>
    <property type="project" value="TreeGrafter"/>
</dbReference>
<organism evidence="11 12">
    <name type="scientific">Cercospora kikuchii</name>
    <dbReference type="NCBI Taxonomy" id="84275"/>
    <lineage>
        <taxon>Eukaryota</taxon>
        <taxon>Fungi</taxon>
        <taxon>Dikarya</taxon>
        <taxon>Ascomycota</taxon>
        <taxon>Pezizomycotina</taxon>
        <taxon>Dothideomycetes</taxon>
        <taxon>Dothideomycetidae</taxon>
        <taxon>Mycosphaerellales</taxon>
        <taxon>Mycosphaerellaceae</taxon>
        <taxon>Cercospora</taxon>
    </lineage>
</organism>
<dbReference type="InterPro" id="IPR022751">
    <property type="entry name" value="Alpha_mannosyltransferase"/>
</dbReference>
<proteinExistence type="inferred from homology"/>
<keyword evidence="8" id="KW-0472">Membrane</keyword>
<dbReference type="GO" id="GO:0016020">
    <property type="term" value="C:membrane"/>
    <property type="evidence" value="ECO:0007669"/>
    <property type="project" value="UniProtKB-SubCell"/>
</dbReference>
<dbReference type="PANTHER" id="PTHR31392:SF1">
    <property type="entry name" value="ALPHA-1,3-MANNOSYLTRANSFERASE MNN1-RELATED"/>
    <property type="match status" value="1"/>
</dbReference>
<keyword evidence="7" id="KW-1133">Transmembrane helix</keyword>
<evidence type="ECO:0000256" key="3">
    <source>
        <dbReference type="ARBA" id="ARBA00022676"/>
    </source>
</evidence>
<feature type="compositionally biased region" description="Acidic residues" evidence="10">
    <location>
        <begin position="535"/>
        <end position="544"/>
    </location>
</feature>
<comment type="subcellular location">
    <subcellularLocation>
        <location evidence="1">Membrane</location>
        <topology evidence="1">Single-pass type II membrane protein</topology>
    </subcellularLocation>
</comment>
<gene>
    <name evidence="11" type="ORF">CKM354_001237700</name>
</gene>
<keyword evidence="9" id="KW-0325">Glycoprotein</keyword>
<keyword evidence="12" id="KW-1185">Reference proteome</keyword>
<keyword evidence="5" id="KW-0812">Transmembrane</keyword>
<evidence type="ECO:0000256" key="10">
    <source>
        <dbReference type="SAM" id="MobiDB-lite"/>
    </source>
</evidence>
<dbReference type="GO" id="GO:0000033">
    <property type="term" value="F:alpha-1,3-mannosyltransferase activity"/>
    <property type="evidence" value="ECO:0007669"/>
    <property type="project" value="TreeGrafter"/>
</dbReference>
<name>A0A9P3L1N6_9PEZI</name>
<reference evidence="11 12" key="1">
    <citation type="submission" date="2021-01" db="EMBL/GenBank/DDBJ databases">
        <title>Cercospora kikuchii MAFF 305040 whole genome shotgun sequence.</title>
        <authorList>
            <person name="Kashiwa T."/>
            <person name="Suzuki T."/>
        </authorList>
    </citation>
    <scope>NUCLEOTIDE SEQUENCE [LARGE SCALE GENOMIC DNA]</scope>
    <source>
        <strain evidence="11 12">MAFF 305040</strain>
    </source>
</reference>
<dbReference type="GO" id="GO:0005794">
    <property type="term" value="C:Golgi apparatus"/>
    <property type="evidence" value="ECO:0007669"/>
    <property type="project" value="TreeGrafter"/>
</dbReference>
<dbReference type="EMBL" id="BOLY01000009">
    <property type="protein sequence ID" value="GIZ49345.1"/>
    <property type="molecule type" value="Genomic_DNA"/>
</dbReference>
<evidence type="ECO:0000313" key="11">
    <source>
        <dbReference type="EMBL" id="GIZ49345.1"/>
    </source>
</evidence>
<dbReference type="Proteomes" id="UP000825890">
    <property type="component" value="Unassembled WGS sequence"/>
</dbReference>
<feature type="compositionally biased region" description="Basic and acidic residues" evidence="10">
    <location>
        <begin position="110"/>
        <end position="126"/>
    </location>
</feature>
<dbReference type="AlphaFoldDB" id="A0A9P3L1N6"/>
<dbReference type="PANTHER" id="PTHR31392">
    <property type="entry name" value="ALPHA-1,3-MANNOSYLTRANSFERASE MNN1-RELATED"/>
    <property type="match status" value="1"/>
</dbReference>
<comment type="caution">
    <text evidence="11">The sequence shown here is derived from an EMBL/GenBank/DDBJ whole genome shotgun (WGS) entry which is preliminary data.</text>
</comment>
<evidence type="ECO:0000256" key="5">
    <source>
        <dbReference type="ARBA" id="ARBA00022692"/>
    </source>
</evidence>
<dbReference type="OrthoDB" id="430354at2759"/>
<comment type="similarity">
    <text evidence="2">Belongs to the MNN1/MNT family.</text>
</comment>
<protein>
    <recommendedName>
        <fullName evidence="13">Alpha-1,3-mannosyltransferase</fullName>
    </recommendedName>
</protein>
<keyword evidence="6" id="KW-0735">Signal-anchor</keyword>
<evidence type="ECO:0000256" key="7">
    <source>
        <dbReference type="ARBA" id="ARBA00022989"/>
    </source>
</evidence>
<evidence type="ECO:0000256" key="6">
    <source>
        <dbReference type="ARBA" id="ARBA00022968"/>
    </source>
</evidence>